<dbReference type="Gene3D" id="4.10.830.40">
    <property type="match status" value="1"/>
</dbReference>
<evidence type="ECO:0000256" key="9">
    <source>
        <dbReference type="SAM" id="Coils"/>
    </source>
</evidence>
<dbReference type="InterPro" id="IPR003877">
    <property type="entry name" value="SPRY_dom"/>
</dbReference>
<dbReference type="PROSITE" id="PS50119">
    <property type="entry name" value="ZF_BBOX"/>
    <property type="match status" value="1"/>
</dbReference>
<dbReference type="InterPro" id="IPR018957">
    <property type="entry name" value="Znf_C3HC4_RING-type"/>
</dbReference>
<dbReference type="GO" id="GO:0008270">
    <property type="term" value="F:zinc ion binding"/>
    <property type="evidence" value="ECO:0007669"/>
    <property type="project" value="UniProtKB-KW"/>
</dbReference>
<comment type="subcellular location">
    <subcellularLocation>
        <location evidence="1">Cytoplasm</location>
    </subcellularLocation>
</comment>
<organism evidence="13 14">
    <name type="scientific">Cyprinus carpio</name>
    <name type="common">Common carp</name>
    <dbReference type="NCBI Taxonomy" id="7962"/>
    <lineage>
        <taxon>Eukaryota</taxon>
        <taxon>Metazoa</taxon>
        <taxon>Chordata</taxon>
        <taxon>Craniata</taxon>
        <taxon>Vertebrata</taxon>
        <taxon>Euteleostomi</taxon>
        <taxon>Actinopterygii</taxon>
        <taxon>Neopterygii</taxon>
        <taxon>Teleostei</taxon>
        <taxon>Ostariophysi</taxon>
        <taxon>Cypriniformes</taxon>
        <taxon>Cyprinidae</taxon>
        <taxon>Cyprininae</taxon>
        <taxon>Cyprinus</taxon>
    </lineage>
</organism>
<keyword evidence="5 8" id="KW-0863">Zinc-finger</keyword>
<dbReference type="PANTHER" id="PTHR25465">
    <property type="entry name" value="B-BOX DOMAIN CONTAINING"/>
    <property type="match status" value="1"/>
</dbReference>
<dbReference type="Pfam" id="PF25600">
    <property type="entry name" value="TRIM_CC"/>
    <property type="match status" value="1"/>
</dbReference>
<evidence type="ECO:0000259" key="10">
    <source>
        <dbReference type="PROSITE" id="PS50089"/>
    </source>
</evidence>
<dbReference type="PROSITE" id="PS00518">
    <property type="entry name" value="ZF_RING_1"/>
    <property type="match status" value="1"/>
</dbReference>
<dbReference type="AlphaFoldDB" id="A0A8C2HDD7"/>
<dbReference type="Ensembl" id="ENSCCRT00020038179.1">
    <property type="protein sequence ID" value="ENSCCRP00020034955.1"/>
    <property type="gene ID" value="ENSCCRG00020015694.1"/>
</dbReference>
<sequence length="527" mass="60436">MASSSVVSEKSLTCTICLDVFTDPVTTSCGHNFCMVCIRSHRDCSPCSKCPLCGKALDSKQDFNINRTIKEFAEGIKRKRILEMAEVSCDSCPKKKMRTAIKSCLHCGTSFCESHLEPHKTAEKLTKHKLINPVKNLEEYICKNHERPLDLYCKDDQTAICQFCIESDHRTHKTVPLEKESLKLLMNKKIAVQQKIEEKLRKIKEIKHSARFNKQAKEKEIEENIKFFKDVFDRSNTELLELTKEKHKETERRGEKLIRELNEEIVELKKRQTELEQLSHPMDFTQIISLLRNPIYTNRSKNISIGAFEHGGILRKTISHLQSVLDEKMRETVGRDLRSLQHYAVDVTLDPDTAHPELMLSDDGKKVWNTGKSQKIPDTPKRFNYCSCVLGKEGFSSQKFYYEVQVSGMEWDLGVAKESIDRKGDIGLNPENGYWTIWLRNGDEYAANDCTPVPLTLKEKPGKVGVFVDFEGGLISFYDVEARCHIYSFTGQSFPENLYPYFSPGECKKGQNSHPLIITPVDSLLNY</sequence>
<accession>A0A8C2HDD7</accession>
<dbReference type="GO" id="GO:0045087">
    <property type="term" value="P:innate immune response"/>
    <property type="evidence" value="ECO:0007669"/>
    <property type="project" value="UniProtKB-KW"/>
</dbReference>
<evidence type="ECO:0000256" key="1">
    <source>
        <dbReference type="ARBA" id="ARBA00004496"/>
    </source>
</evidence>
<feature type="domain" description="B30.2/SPRY" evidence="12">
    <location>
        <begin position="327"/>
        <end position="521"/>
    </location>
</feature>
<dbReference type="SUPFAM" id="SSF57845">
    <property type="entry name" value="B-box zinc-binding domain"/>
    <property type="match status" value="1"/>
</dbReference>
<dbReference type="Pfam" id="PF00097">
    <property type="entry name" value="zf-C3HC4"/>
    <property type="match status" value="1"/>
</dbReference>
<dbReference type="Gene3D" id="3.30.40.10">
    <property type="entry name" value="Zinc/RING finger domain, C3HC4 (zinc finger)"/>
    <property type="match status" value="1"/>
</dbReference>
<dbReference type="SMART" id="SM00449">
    <property type="entry name" value="SPRY"/>
    <property type="match status" value="1"/>
</dbReference>
<dbReference type="PROSITE" id="PS50089">
    <property type="entry name" value="ZF_RING_2"/>
    <property type="match status" value="1"/>
</dbReference>
<feature type="coiled-coil region" evidence="9">
    <location>
        <begin position="240"/>
        <end position="278"/>
    </location>
</feature>
<dbReference type="InterPro" id="IPR017907">
    <property type="entry name" value="Znf_RING_CS"/>
</dbReference>
<evidence type="ECO:0000256" key="6">
    <source>
        <dbReference type="ARBA" id="ARBA00022833"/>
    </source>
</evidence>
<dbReference type="GO" id="GO:0005737">
    <property type="term" value="C:cytoplasm"/>
    <property type="evidence" value="ECO:0007669"/>
    <property type="project" value="UniProtKB-SubCell"/>
</dbReference>
<dbReference type="InterPro" id="IPR003879">
    <property type="entry name" value="Butyrophylin_SPRY"/>
</dbReference>
<dbReference type="CDD" id="cd19769">
    <property type="entry name" value="Bbox2_TRIM16-like"/>
    <property type="match status" value="1"/>
</dbReference>
<dbReference type="InterPro" id="IPR013083">
    <property type="entry name" value="Znf_RING/FYVE/PHD"/>
</dbReference>
<protein>
    <recommendedName>
        <fullName evidence="15">E3 ubiquitin-protein ligase TRIM39-like</fullName>
    </recommendedName>
</protein>
<dbReference type="InterPro" id="IPR043136">
    <property type="entry name" value="B30.2/SPRY_sf"/>
</dbReference>
<dbReference type="SMART" id="SM00336">
    <property type="entry name" value="BBOX"/>
    <property type="match status" value="1"/>
</dbReference>
<dbReference type="InterPro" id="IPR000315">
    <property type="entry name" value="Znf_B-box"/>
</dbReference>
<feature type="domain" description="RING-type" evidence="10">
    <location>
        <begin position="14"/>
        <end position="53"/>
    </location>
</feature>
<dbReference type="InterPro" id="IPR058030">
    <property type="entry name" value="TRIM8/14/16/25/29/45/65_CC"/>
</dbReference>
<evidence type="ECO:0000256" key="7">
    <source>
        <dbReference type="ARBA" id="ARBA00022859"/>
    </source>
</evidence>
<dbReference type="Pfam" id="PF00622">
    <property type="entry name" value="SPRY"/>
    <property type="match status" value="1"/>
</dbReference>
<dbReference type="SUPFAM" id="SSF57850">
    <property type="entry name" value="RING/U-box"/>
    <property type="match status" value="1"/>
</dbReference>
<dbReference type="InterPro" id="IPR006574">
    <property type="entry name" value="PRY"/>
</dbReference>
<reference evidence="13" key="1">
    <citation type="submission" date="2025-08" db="UniProtKB">
        <authorList>
            <consortium name="Ensembl"/>
        </authorList>
    </citation>
    <scope>IDENTIFICATION</scope>
</reference>
<dbReference type="SMART" id="SM00184">
    <property type="entry name" value="RING"/>
    <property type="match status" value="1"/>
</dbReference>
<dbReference type="InterPro" id="IPR051051">
    <property type="entry name" value="E3_ubiq-ligase_TRIM/RNF"/>
</dbReference>
<evidence type="ECO:0000256" key="4">
    <source>
        <dbReference type="ARBA" id="ARBA00022723"/>
    </source>
</evidence>
<evidence type="ECO:0000313" key="14">
    <source>
        <dbReference type="Proteomes" id="UP000694701"/>
    </source>
</evidence>
<keyword evidence="9" id="KW-0175">Coiled coil</keyword>
<keyword evidence="6" id="KW-0862">Zinc</keyword>
<dbReference type="InterPro" id="IPR013320">
    <property type="entry name" value="ConA-like_dom_sf"/>
</dbReference>
<dbReference type="PRINTS" id="PR01407">
    <property type="entry name" value="BUTYPHLNCDUF"/>
</dbReference>
<evidence type="ECO:0000313" key="13">
    <source>
        <dbReference type="Ensembl" id="ENSCCRP00020034955.1"/>
    </source>
</evidence>
<dbReference type="Proteomes" id="UP000694701">
    <property type="component" value="Unplaced"/>
</dbReference>
<keyword evidence="2" id="KW-0963">Cytoplasm</keyword>
<proteinExistence type="predicted"/>
<keyword evidence="7" id="KW-0391">Immunity</keyword>
<dbReference type="InterPro" id="IPR001870">
    <property type="entry name" value="B30.2/SPRY"/>
</dbReference>
<keyword evidence="4" id="KW-0479">Metal-binding</keyword>
<dbReference type="SMART" id="SM00589">
    <property type="entry name" value="PRY"/>
    <property type="match status" value="1"/>
</dbReference>
<dbReference type="Gene3D" id="3.30.160.60">
    <property type="entry name" value="Classic Zinc Finger"/>
    <property type="match status" value="1"/>
</dbReference>
<evidence type="ECO:0000259" key="12">
    <source>
        <dbReference type="PROSITE" id="PS50188"/>
    </source>
</evidence>
<dbReference type="Pfam" id="PF13765">
    <property type="entry name" value="PRY"/>
    <property type="match status" value="1"/>
</dbReference>
<evidence type="ECO:0000256" key="3">
    <source>
        <dbReference type="ARBA" id="ARBA00022588"/>
    </source>
</evidence>
<dbReference type="PANTHER" id="PTHR25465:SF32">
    <property type="entry name" value="BLOODTHIRSTY-RELATED GENE FAMILY, MEMBER 16 ISOFORM X1-RELATED"/>
    <property type="match status" value="1"/>
</dbReference>
<dbReference type="Pfam" id="PF00643">
    <property type="entry name" value="zf-B_box"/>
    <property type="match status" value="1"/>
</dbReference>
<dbReference type="FunFam" id="2.60.120.920:FF:000004">
    <property type="entry name" value="Butyrophilin subfamily 1 member A1"/>
    <property type="match status" value="1"/>
</dbReference>
<name>A0A8C2HDD7_CYPCA</name>
<feature type="domain" description="B box-type" evidence="11">
    <location>
        <begin position="137"/>
        <end position="177"/>
    </location>
</feature>
<evidence type="ECO:0000259" key="11">
    <source>
        <dbReference type="PROSITE" id="PS50119"/>
    </source>
</evidence>
<dbReference type="PROSITE" id="PS50188">
    <property type="entry name" value="B302_SPRY"/>
    <property type="match status" value="1"/>
</dbReference>
<evidence type="ECO:0000256" key="5">
    <source>
        <dbReference type="ARBA" id="ARBA00022771"/>
    </source>
</evidence>
<dbReference type="SUPFAM" id="SSF49899">
    <property type="entry name" value="Concanavalin A-like lectins/glucanases"/>
    <property type="match status" value="1"/>
</dbReference>
<keyword evidence="3" id="KW-0399">Innate immunity</keyword>
<evidence type="ECO:0000256" key="2">
    <source>
        <dbReference type="ARBA" id="ARBA00022490"/>
    </source>
</evidence>
<dbReference type="Gene3D" id="2.60.120.920">
    <property type="match status" value="1"/>
</dbReference>
<dbReference type="CDD" id="cd13733">
    <property type="entry name" value="SPRY_PRY_C-I_1"/>
    <property type="match status" value="1"/>
</dbReference>
<evidence type="ECO:0000256" key="8">
    <source>
        <dbReference type="PROSITE-ProRule" id="PRU00024"/>
    </source>
</evidence>
<evidence type="ECO:0008006" key="15">
    <source>
        <dbReference type="Google" id="ProtNLM"/>
    </source>
</evidence>
<dbReference type="InterPro" id="IPR001841">
    <property type="entry name" value="Znf_RING"/>
</dbReference>